<feature type="region of interest" description="Disordered" evidence="1">
    <location>
        <begin position="590"/>
        <end position="654"/>
    </location>
</feature>
<dbReference type="Proteomes" id="UP000275078">
    <property type="component" value="Unassembled WGS sequence"/>
</dbReference>
<protein>
    <submittedName>
        <fullName evidence="2">Uncharacterized protein</fullName>
    </submittedName>
</protein>
<feature type="compositionally biased region" description="Basic and acidic residues" evidence="1">
    <location>
        <begin position="94"/>
        <end position="104"/>
    </location>
</feature>
<feature type="compositionally biased region" description="Acidic residues" evidence="1">
    <location>
        <begin position="265"/>
        <end position="274"/>
    </location>
</feature>
<proteinExistence type="predicted"/>
<evidence type="ECO:0000256" key="1">
    <source>
        <dbReference type="SAM" id="MobiDB-lite"/>
    </source>
</evidence>
<gene>
    <name evidence="2" type="ORF">BJ508DRAFT_301521</name>
</gene>
<accession>A0A3N4ILY7</accession>
<feature type="compositionally biased region" description="Basic residues" evidence="1">
    <location>
        <begin position="402"/>
        <end position="418"/>
    </location>
</feature>
<feature type="compositionally biased region" description="Pro residues" evidence="1">
    <location>
        <begin position="251"/>
        <end position="264"/>
    </location>
</feature>
<feature type="region of interest" description="Disordered" evidence="1">
    <location>
        <begin position="217"/>
        <end position="458"/>
    </location>
</feature>
<sequence>MVRQNFRWPPRGLPAHKRPKIEFACDKQYSTPTAAQEIPVYNPAEVNPYQPQRTRFRDRAASIMSLSRFGRRREEKTQEEQPEYELEESEDEPAPVKEPRRLMAAEEPDGWVDAETTDPFEDGEEEVWAPALEYQEAGVARRVPREHIRSVEIGEAPRLLEPIQEEKVKTQPKKRKTAKKEVSNGEGSSKGKGRAVEERDVFDDILARQEALLESYRKQKEVSVKKAATEEKEKAVIPEVKKVEPMEQAPLPAPMPSSPVPVPETEPEAPEVDEILMRQEALLQSYKKQREDALKAAAEKEKENQGPPSKRKEKTESTIGDGSNAKEKTEPTVGETKKATTKGTPRKKGTKRKKVVEPSTSEAPITDPSVASASEPVPQPTFSSQPPTTEDPSTTKEPPANSKKKPRKTKKKPTKAPKHTPSLISTLNLEPTQSFPLDLPSGSNSAPTSIPSSSSSEYYSACSTLGSYATQTSILTPSPGAPASVASSSSRKPVRRVKAKTTRGSIKQRRPKPKPPPLGTEQCNIPPPYRIRDTDLYLVPALIRRRSGVNDNASEGTEEIVRIGDRRKRSTTMTSTVFEGEMRVEIGDAREHHDSGSSSMGVSLKASMTMASVSEGKAGPSVPVTRGKKKRKKLDMSRQPSSETNTRPPIRPRL</sequence>
<feature type="compositionally biased region" description="Polar residues" evidence="1">
    <location>
        <begin position="638"/>
        <end position="647"/>
    </location>
</feature>
<feature type="compositionally biased region" description="Basic residues" evidence="1">
    <location>
        <begin position="492"/>
        <end position="513"/>
    </location>
</feature>
<feature type="compositionally biased region" description="Basic residues" evidence="1">
    <location>
        <begin position="344"/>
        <end position="354"/>
    </location>
</feature>
<reference evidence="2 3" key="1">
    <citation type="journal article" date="2018" name="Nat. Ecol. Evol.">
        <title>Pezizomycetes genomes reveal the molecular basis of ectomycorrhizal truffle lifestyle.</title>
        <authorList>
            <person name="Murat C."/>
            <person name="Payen T."/>
            <person name="Noel B."/>
            <person name="Kuo A."/>
            <person name="Morin E."/>
            <person name="Chen J."/>
            <person name="Kohler A."/>
            <person name="Krizsan K."/>
            <person name="Balestrini R."/>
            <person name="Da Silva C."/>
            <person name="Montanini B."/>
            <person name="Hainaut M."/>
            <person name="Levati E."/>
            <person name="Barry K.W."/>
            <person name="Belfiori B."/>
            <person name="Cichocki N."/>
            <person name="Clum A."/>
            <person name="Dockter R.B."/>
            <person name="Fauchery L."/>
            <person name="Guy J."/>
            <person name="Iotti M."/>
            <person name="Le Tacon F."/>
            <person name="Lindquist E.A."/>
            <person name="Lipzen A."/>
            <person name="Malagnac F."/>
            <person name="Mello A."/>
            <person name="Molinier V."/>
            <person name="Miyauchi S."/>
            <person name="Poulain J."/>
            <person name="Riccioni C."/>
            <person name="Rubini A."/>
            <person name="Sitrit Y."/>
            <person name="Splivallo R."/>
            <person name="Traeger S."/>
            <person name="Wang M."/>
            <person name="Zifcakova L."/>
            <person name="Wipf D."/>
            <person name="Zambonelli A."/>
            <person name="Paolocci F."/>
            <person name="Nowrousian M."/>
            <person name="Ottonello S."/>
            <person name="Baldrian P."/>
            <person name="Spatafora J.W."/>
            <person name="Henrissat B."/>
            <person name="Nagy L.G."/>
            <person name="Aury J.M."/>
            <person name="Wincker P."/>
            <person name="Grigoriev I.V."/>
            <person name="Bonfante P."/>
            <person name="Martin F.M."/>
        </authorList>
    </citation>
    <scope>NUCLEOTIDE SEQUENCE [LARGE SCALE GENOMIC DNA]</scope>
    <source>
        <strain evidence="2 3">RN42</strain>
    </source>
</reference>
<feature type="compositionally biased region" description="Acidic residues" evidence="1">
    <location>
        <begin position="106"/>
        <end position="117"/>
    </location>
</feature>
<feature type="compositionally biased region" description="Low complexity" evidence="1">
    <location>
        <begin position="441"/>
        <end position="458"/>
    </location>
</feature>
<feature type="compositionally biased region" description="Basic and acidic residues" evidence="1">
    <location>
        <begin position="288"/>
        <end position="304"/>
    </location>
</feature>
<dbReference type="EMBL" id="ML119648">
    <property type="protein sequence ID" value="RPA86706.1"/>
    <property type="molecule type" value="Genomic_DNA"/>
</dbReference>
<feature type="compositionally biased region" description="Basic and acidic residues" evidence="1">
    <location>
        <begin position="217"/>
        <end position="245"/>
    </location>
</feature>
<feature type="region of interest" description="Disordered" evidence="1">
    <location>
        <begin position="472"/>
        <end position="530"/>
    </location>
</feature>
<evidence type="ECO:0000313" key="2">
    <source>
        <dbReference type="EMBL" id="RPA86706.1"/>
    </source>
</evidence>
<feature type="compositionally biased region" description="Acidic residues" evidence="1">
    <location>
        <begin position="80"/>
        <end position="93"/>
    </location>
</feature>
<name>A0A3N4ILY7_ASCIM</name>
<feature type="compositionally biased region" description="Polar residues" evidence="1">
    <location>
        <begin position="422"/>
        <end position="435"/>
    </location>
</feature>
<dbReference type="AlphaFoldDB" id="A0A3N4ILY7"/>
<feature type="region of interest" description="Disordered" evidence="1">
    <location>
        <begin position="157"/>
        <end position="200"/>
    </location>
</feature>
<organism evidence="2 3">
    <name type="scientific">Ascobolus immersus RN42</name>
    <dbReference type="NCBI Taxonomy" id="1160509"/>
    <lineage>
        <taxon>Eukaryota</taxon>
        <taxon>Fungi</taxon>
        <taxon>Dikarya</taxon>
        <taxon>Ascomycota</taxon>
        <taxon>Pezizomycotina</taxon>
        <taxon>Pezizomycetes</taxon>
        <taxon>Pezizales</taxon>
        <taxon>Ascobolaceae</taxon>
        <taxon>Ascobolus</taxon>
    </lineage>
</organism>
<keyword evidence="3" id="KW-1185">Reference proteome</keyword>
<feature type="region of interest" description="Disordered" evidence="1">
    <location>
        <begin position="67"/>
        <end position="117"/>
    </location>
</feature>
<feature type="compositionally biased region" description="Low complexity" evidence="1">
    <location>
        <begin position="477"/>
        <end position="491"/>
    </location>
</feature>
<feature type="compositionally biased region" description="Basic and acidic residues" evidence="1">
    <location>
        <begin position="324"/>
        <end position="338"/>
    </location>
</feature>
<evidence type="ECO:0000313" key="3">
    <source>
        <dbReference type="Proteomes" id="UP000275078"/>
    </source>
</evidence>